<comment type="caution">
    <text evidence="3">The sequence shown here is derived from an EMBL/GenBank/DDBJ whole genome shotgun (WGS) entry which is preliminary data.</text>
</comment>
<proteinExistence type="predicted"/>
<organism evidence="3 4">
    <name type="scientific">Polarella glacialis</name>
    <name type="common">Dinoflagellate</name>
    <dbReference type="NCBI Taxonomy" id="89957"/>
    <lineage>
        <taxon>Eukaryota</taxon>
        <taxon>Sar</taxon>
        <taxon>Alveolata</taxon>
        <taxon>Dinophyceae</taxon>
        <taxon>Suessiales</taxon>
        <taxon>Suessiaceae</taxon>
        <taxon>Polarella</taxon>
    </lineage>
</organism>
<reference evidence="3" key="1">
    <citation type="submission" date="2021-02" db="EMBL/GenBank/DDBJ databases">
        <authorList>
            <person name="Dougan E. K."/>
            <person name="Rhodes N."/>
            <person name="Thang M."/>
            <person name="Chan C."/>
        </authorList>
    </citation>
    <scope>NUCLEOTIDE SEQUENCE</scope>
</reference>
<evidence type="ECO:0008006" key="5">
    <source>
        <dbReference type="Google" id="ProtNLM"/>
    </source>
</evidence>
<dbReference type="Proteomes" id="UP000654075">
    <property type="component" value="Unassembled WGS sequence"/>
</dbReference>
<accession>A0A813HHW7</accession>
<sequence>MSALSCTLVDNFCLALGYLVVIWPPEKGQRIKMMLLPYWQPHQPVHPAFALASALRTDEGRTLSFRCLRRSLFSAFGFGLQKLNEHVNVTGLQQHFGSC</sequence>
<dbReference type="EMBL" id="CAJNNV010031639">
    <property type="protein sequence ID" value="CAE8637190.1"/>
    <property type="molecule type" value="Genomic_DNA"/>
</dbReference>
<protein>
    <recommendedName>
        <fullName evidence="5">Secreted protein</fullName>
    </recommendedName>
</protein>
<feature type="signal peptide" evidence="1">
    <location>
        <begin position="1"/>
        <end position="28"/>
    </location>
</feature>
<dbReference type="EMBL" id="CAJNNV010005161">
    <property type="protein sequence ID" value="CAE8591737.1"/>
    <property type="molecule type" value="Genomic_DNA"/>
</dbReference>
<keyword evidence="1" id="KW-0732">Signal</keyword>
<evidence type="ECO:0000256" key="1">
    <source>
        <dbReference type="SAM" id="SignalP"/>
    </source>
</evidence>
<evidence type="ECO:0000313" key="2">
    <source>
        <dbReference type="EMBL" id="CAE8591737.1"/>
    </source>
</evidence>
<keyword evidence="4" id="KW-1185">Reference proteome</keyword>
<evidence type="ECO:0000313" key="3">
    <source>
        <dbReference type="EMBL" id="CAE8637190.1"/>
    </source>
</evidence>
<gene>
    <name evidence="2" type="ORF">PGLA1383_LOCUS10402</name>
    <name evidence="3" type="ORF">PGLA1383_LOCUS52579</name>
</gene>
<name>A0A813HHW7_POLGL</name>
<dbReference type="AlphaFoldDB" id="A0A813HHW7"/>
<evidence type="ECO:0000313" key="4">
    <source>
        <dbReference type="Proteomes" id="UP000654075"/>
    </source>
</evidence>
<feature type="chain" id="PRO_5036222058" description="Secreted protein" evidence="1">
    <location>
        <begin position="29"/>
        <end position="99"/>
    </location>
</feature>